<dbReference type="GO" id="GO:0005634">
    <property type="term" value="C:nucleus"/>
    <property type="evidence" value="ECO:0007669"/>
    <property type="project" value="TreeGrafter"/>
</dbReference>
<keyword evidence="11" id="KW-1185">Reference proteome</keyword>
<dbReference type="Proteomes" id="UP000027138">
    <property type="component" value="Unassembled WGS sequence"/>
</dbReference>
<evidence type="ECO:0000256" key="5">
    <source>
        <dbReference type="ARBA" id="ARBA00023015"/>
    </source>
</evidence>
<dbReference type="InterPro" id="IPR044653">
    <property type="entry name" value="AZF1/2/3-like"/>
</dbReference>
<keyword evidence="3 7" id="KW-0863">Zinc-finger</keyword>
<dbReference type="PANTHER" id="PTHR45988:SF90">
    <property type="entry name" value="ZINC FINGER PROTEIN ZAT10-LIKE"/>
    <property type="match status" value="1"/>
</dbReference>
<dbReference type="Pfam" id="PF13912">
    <property type="entry name" value="zf-C2H2_6"/>
    <property type="match status" value="2"/>
</dbReference>
<feature type="region of interest" description="Disordered" evidence="8">
    <location>
        <begin position="142"/>
        <end position="161"/>
    </location>
</feature>
<dbReference type="Gene3D" id="3.30.160.60">
    <property type="entry name" value="Classic Zinc Finger"/>
    <property type="match status" value="1"/>
</dbReference>
<dbReference type="PANTHER" id="PTHR45988">
    <property type="entry name" value="C2H2 TYPE ZINC FINGER TRANSCRIPTION FACTOR FAMILY-RELATED"/>
    <property type="match status" value="1"/>
</dbReference>
<reference evidence="10 11" key="1">
    <citation type="journal article" date="2014" name="PLoS ONE">
        <title>Global Analysis of Gene Expression Profiles in Physic Nut (Jatropha curcas L.) Seedlings Exposed to Salt Stress.</title>
        <authorList>
            <person name="Zhang L."/>
            <person name="Zhang C."/>
            <person name="Wu P."/>
            <person name="Chen Y."/>
            <person name="Li M."/>
            <person name="Jiang H."/>
            <person name="Wu G."/>
        </authorList>
    </citation>
    <scope>NUCLEOTIDE SEQUENCE [LARGE SCALE GENOMIC DNA]</scope>
    <source>
        <strain evidence="11">cv. GZQX0401</strain>
        <tissue evidence="10">Young leaves</tissue>
    </source>
</reference>
<dbReference type="PROSITE" id="PS00028">
    <property type="entry name" value="ZINC_FINGER_C2H2_1"/>
    <property type="match status" value="2"/>
</dbReference>
<dbReference type="SMART" id="SM00355">
    <property type="entry name" value="ZnF_C2H2"/>
    <property type="match status" value="2"/>
</dbReference>
<proteinExistence type="predicted"/>
<keyword evidence="5" id="KW-0805">Transcription regulation</keyword>
<dbReference type="STRING" id="180498.A0A067KAM0"/>
<evidence type="ECO:0000256" key="7">
    <source>
        <dbReference type="PROSITE-ProRule" id="PRU00042"/>
    </source>
</evidence>
<evidence type="ECO:0000256" key="4">
    <source>
        <dbReference type="ARBA" id="ARBA00022833"/>
    </source>
</evidence>
<dbReference type="InterPro" id="IPR013087">
    <property type="entry name" value="Znf_C2H2_type"/>
</dbReference>
<evidence type="ECO:0000313" key="10">
    <source>
        <dbReference type="EMBL" id="KDP32063.1"/>
    </source>
</evidence>
<evidence type="ECO:0000259" key="9">
    <source>
        <dbReference type="PROSITE" id="PS50157"/>
    </source>
</evidence>
<evidence type="ECO:0000256" key="2">
    <source>
        <dbReference type="ARBA" id="ARBA00022737"/>
    </source>
</evidence>
<dbReference type="GO" id="GO:0003700">
    <property type="term" value="F:DNA-binding transcription factor activity"/>
    <property type="evidence" value="ECO:0007669"/>
    <property type="project" value="InterPro"/>
</dbReference>
<evidence type="ECO:0000256" key="3">
    <source>
        <dbReference type="ARBA" id="ARBA00022771"/>
    </source>
</evidence>
<name>A0A067KAM0_JATCU</name>
<dbReference type="OrthoDB" id="40579at2759"/>
<feature type="domain" description="C2H2-type" evidence="9">
    <location>
        <begin position="69"/>
        <end position="91"/>
    </location>
</feature>
<feature type="domain" description="C2H2-type" evidence="9">
    <location>
        <begin position="126"/>
        <end position="148"/>
    </location>
</feature>
<dbReference type="EMBL" id="KK914593">
    <property type="protein sequence ID" value="KDP32063.1"/>
    <property type="molecule type" value="Genomic_DNA"/>
</dbReference>
<keyword evidence="2" id="KW-0677">Repeat</keyword>
<feature type="region of interest" description="Disordered" evidence="8">
    <location>
        <begin position="1"/>
        <end position="34"/>
    </location>
</feature>
<dbReference type="AlphaFoldDB" id="A0A067KAM0"/>
<sequence length="194" mass="21373">MPSNLLHNYKDHRSFETPAKRKRTKRSRTENSPTEEEYLALCLLMLAKGTTAATNYDHSSPSPSLELCYKCKLCNKSFPNHQALAGHKASHRKPVGVVDDDQSETASAFTTSKTISKVISVNVKTHECSICHRTFPSGQALGGHKRRHYDGGSKSGGTGCDGRFDSEKKGMDLSLISQHDFDLNLPALPELPMV</sequence>
<feature type="compositionally biased region" description="Basic and acidic residues" evidence="8">
    <location>
        <begin position="8"/>
        <end position="19"/>
    </location>
</feature>
<keyword evidence="1" id="KW-0479">Metal-binding</keyword>
<accession>A0A067KAM0</accession>
<dbReference type="InterPro" id="IPR036236">
    <property type="entry name" value="Znf_C2H2_sf"/>
</dbReference>
<keyword evidence="6" id="KW-0804">Transcription</keyword>
<dbReference type="PROSITE" id="PS50157">
    <property type="entry name" value="ZINC_FINGER_C2H2_2"/>
    <property type="match status" value="2"/>
</dbReference>
<gene>
    <name evidence="10" type="ORF">JCGZ_12524</name>
</gene>
<evidence type="ECO:0000256" key="1">
    <source>
        <dbReference type="ARBA" id="ARBA00022723"/>
    </source>
</evidence>
<dbReference type="GO" id="GO:0000976">
    <property type="term" value="F:transcription cis-regulatory region binding"/>
    <property type="evidence" value="ECO:0007669"/>
    <property type="project" value="TreeGrafter"/>
</dbReference>
<dbReference type="SUPFAM" id="SSF57667">
    <property type="entry name" value="beta-beta-alpha zinc fingers"/>
    <property type="match status" value="1"/>
</dbReference>
<dbReference type="GO" id="GO:0008270">
    <property type="term" value="F:zinc ion binding"/>
    <property type="evidence" value="ECO:0007669"/>
    <property type="project" value="UniProtKB-KW"/>
</dbReference>
<evidence type="ECO:0000313" key="11">
    <source>
        <dbReference type="Proteomes" id="UP000027138"/>
    </source>
</evidence>
<evidence type="ECO:0000256" key="6">
    <source>
        <dbReference type="ARBA" id="ARBA00023163"/>
    </source>
</evidence>
<protein>
    <recommendedName>
        <fullName evidence="9">C2H2-type domain-containing protein</fullName>
    </recommendedName>
</protein>
<keyword evidence="4" id="KW-0862">Zinc</keyword>
<organism evidence="10 11">
    <name type="scientific">Jatropha curcas</name>
    <name type="common">Barbados nut</name>
    <dbReference type="NCBI Taxonomy" id="180498"/>
    <lineage>
        <taxon>Eukaryota</taxon>
        <taxon>Viridiplantae</taxon>
        <taxon>Streptophyta</taxon>
        <taxon>Embryophyta</taxon>
        <taxon>Tracheophyta</taxon>
        <taxon>Spermatophyta</taxon>
        <taxon>Magnoliopsida</taxon>
        <taxon>eudicotyledons</taxon>
        <taxon>Gunneridae</taxon>
        <taxon>Pentapetalae</taxon>
        <taxon>rosids</taxon>
        <taxon>fabids</taxon>
        <taxon>Malpighiales</taxon>
        <taxon>Euphorbiaceae</taxon>
        <taxon>Crotonoideae</taxon>
        <taxon>Jatropheae</taxon>
        <taxon>Jatropha</taxon>
    </lineage>
</organism>
<evidence type="ECO:0000256" key="8">
    <source>
        <dbReference type="SAM" id="MobiDB-lite"/>
    </source>
</evidence>